<dbReference type="EMBL" id="CP020370">
    <property type="protein sequence ID" value="AUB83118.1"/>
    <property type="molecule type" value="Genomic_DNA"/>
</dbReference>
<reference evidence="2 3" key="1">
    <citation type="submission" date="2017-03" db="EMBL/GenBank/DDBJ databases">
        <title>Complete genome sequence of Candidatus 'Thiodictyon syntrophicum' sp. nov. strain Cad16T, a photolithoautotroph purple sulfur bacterium isolated from an alpine meromictic lake.</title>
        <authorList>
            <person name="Luedin S.M."/>
            <person name="Pothier J.F."/>
            <person name="Danza F."/>
            <person name="Storelli N."/>
            <person name="Wittwer M."/>
            <person name="Tonolla M."/>
        </authorList>
    </citation>
    <scope>NUCLEOTIDE SEQUENCE [LARGE SCALE GENOMIC DNA]</scope>
    <source>
        <strain evidence="2 3">Cad16T</strain>
    </source>
</reference>
<organism evidence="2 3">
    <name type="scientific">Candidatus Thiodictyon syntrophicum</name>
    <dbReference type="NCBI Taxonomy" id="1166950"/>
    <lineage>
        <taxon>Bacteria</taxon>
        <taxon>Pseudomonadati</taxon>
        <taxon>Pseudomonadota</taxon>
        <taxon>Gammaproteobacteria</taxon>
        <taxon>Chromatiales</taxon>
        <taxon>Chromatiaceae</taxon>
        <taxon>Thiodictyon</taxon>
    </lineage>
</organism>
<feature type="compositionally biased region" description="Basic and acidic residues" evidence="1">
    <location>
        <begin position="124"/>
        <end position="139"/>
    </location>
</feature>
<evidence type="ECO:0000313" key="2">
    <source>
        <dbReference type="EMBL" id="AUB83118.1"/>
    </source>
</evidence>
<dbReference type="Proteomes" id="UP000232638">
    <property type="component" value="Chromosome"/>
</dbReference>
<accession>A0A2K8UC05</accession>
<keyword evidence="3" id="KW-1185">Reference proteome</keyword>
<dbReference type="KEGG" id="tsy:THSYN_20655"/>
<feature type="region of interest" description="Disordered" evidence="1">
    <location>
        <begin position="104"/>
        <end position="151"/>
    </location>
</feature>
<protein>
    <submittedName>
        <fullName evidence="2">Uncharacterized protein</fullName>
    </submittedName>
</protein>
<sequence>MACETKVFAARIRALKPKEVQRHITWAAAHLGVQDMEALTRAVLEAVFNDGDLPADSGEEMRRVLAAVAPWVTDPREQADLLLRLVALYVTYVRQGVQDLVLAKRRQDRQAPPAHDRSRHHEHTHCDDPDCRDHGHPHDPGPAPAQTPLARGIRAVIA</sequence>
<evidence type="ECO:0000256" key="1">
    <source>
        <dbReference type="SAM" id="MobiDB-lite"/>
    </source>
</evidence>
<gene>
    <name evidence="2" type="ORF">THSYN_20655</name>
</gene>
<dbReference type="RefSeq" id="WP_100920815.1">
    <property type="nucleotide sequence ID" value="NZ_CP020370.1"/>
</dbReference>
<evidence type="ECO:0000313" key="3">
    <source>
        <dbReference type="Proteomes" id="UP000232638"/>
    </source>
</evidence>
<proteinExistence type="predicted"/>
<dbReference type="AlphaFoldDB" id="A0A2K8UC05"/>
<name>A0A2K8UC05_9GAMM</name>